<dbReference type="HOGENOM" id="CLU_2720242_0_0_12"/>
<dbReference type="RefSeq" id="WP_013739387.1">
    <property type="nucleotide sequence ID" value="NC_015436.1"/>
</dbReference>
<keyword evidence="2" id="KW-1185">Reference proteome</keyword>
<dbReference type="AlphaFoldDB" id="F4GH92"/>
<dbReference type="Proteomes" id="UP000007939">
    <property type="component" value="Chromosome"/>
</dbReference>
<reference evidence="1 2" key="2">
    <citation type="journal article" date="2012" name="Stand. Genomic Sci.">
        <title>Complete genome sequence of the termite hindgut bacterium Spirochaeta coccoides type strain (SPN1(T)), reclassification in the genus Sphaerochaeta as Sphaerochaeta coccoides comb. nov. and emendations of the family Spirochaetaceae and the genus Sphaerochaeta.</title>
        <authorList>
            <person name="Abt B."/>
            <person name="Han C."/>
            <person name="Scheuner C."/>
            <person name="Lu M."/>
            <person name="Lapidus A."/>
            <person name="Nolan M."/>
            <person name="Lucas S."/>
            <person name="Hammon N."/>
            <person name="Deshpande S."/>
            <person name="Cheng J.F."/>
            <person name="Tapia R."/>
            <person name="Goodwin L.A."/>
            <person name="Pitluck S."/>
            <person name="Liolios K."/>
            <person name="Pagani I."/>
            <person name="Ivanova N."/>
            <person name="Mavromatis K."/>
            <person name="Mikhailova N."/>
            <person name="Huntemann M."/>
            <person name="Pati A."/>
            <person name="Chen A."/>
            <person name="Palaniappan K."/>
            <person name="Land M."/>
            <person name="Hauser L."/>
            <person name="Brambilla E.M."/>
            <person name="Rohde M."/>
            <person name="Spring S."/>
            <person name="Gronow S."/>
            <person name="Goker M."/>
            <person name="Woyke T."/>
            <person name="Bristow J."/>
            <person name="Eisen J.A."/>
            <person name="Markowitz V."/>
            <person name="Hugenholtz P."/>
            <person name="Kyrpides N.C."/>
            <person name="Klenk H.P."/>
            <person name="Detter J.C."/>
        </authorList>
    </citation>
    <scope>NUCLEOTIDE SEQUENCE [LARGE SCALE GENOMIC DNA]</scope>
    <source>
        <strain evidence="2">ATCC BAA-1237 / DSM 17374 / SPN1</strain>
    </source>
</reference>
<accession>F4GH92</accession>
<proteinExistence type="predicted"/>
<evidence type="ECO:0000313" key="2">
    <source>
        <dbReference type="Proteomes" id="UP000007939"/>
    </source>
</evidence>
<dbReference type="EMBL" id="CP002659">
    <property type="protein sequence ID" value="AEC01991.1"/>
    <property type="molecule type" value="Genomic_DNA"/>
</dbReference>
<protein>
    <recommendedName>
        <fullName evidence="3">Antitoxin VbhA domain-containing protein</fullName>
    </recommendedName>
</protein>
<sequence length="72" mass="8469">MTREEQIDDAIKQTKAIFAIEGMYVTEEEEELLRRESKGEITTEEYNRLSVKAAYDEFYGSMNKRKGVKNEQ</sequence>
<evidence type="ECO:0008006" key="3">
    <source>
        <dbReference type="Google" id="ProtNLM"/>
    </source>
</evidence>
<organism evidence="1 2">
    <name type="scientific">Parasphaerochaeta coccoides (strain ATCC BAA-1237 / DSM 17374 / SPN1)</name>
    <name type="common">Sphaerochaeta coccoides</name>
    <dbReference type="NCBI Taxonomy" id="760011"/>
    <lineage>
        <taxon>Bacteria</taxon>
        <taxon>Pseudomonadati</taxon>
        <taxon>Spirochaetota</taxon>
        <taxon>Spirochaetia</taxon>
        <taxon>Spirochaetales</taxon>
        <taxon>Sphaerochaetaceae</taxon>
        <taxon>Parasphaerochaeta</taxon>
    </lineage>
</organism>
<name>F4GH92_PARC1</name>
<evidence type="ECO:0000313" key="1">
    <source>
        <dbReference type="EMBL" id="AEC01991.1"/>
    </source>
</evidence>
<reference evidence="2" key="1">
    <citation type="submission" date="2011-04" db="EMBL/GenBank/DDBJ databases">
        <title>The complete genome of Spirochaeta coccoides DSM 17374.</title>
        <authorList>
            <person name="Lucas S."/>
            <person name="Copeland A."/>
            <person name="Lapidus A."/>
            <person name="Bruce D."/>
            <person name="Goodwin L."/>
            <person name="Pitluck S."/>
            <person name="Peters L."/>
            <person name="Kyrpides N."/>
            <person name="Mavromatis K."/>
            <person name="Pagani I."/>
            <person name="Ivanova N."/>
            <person name="Ovchinnikova G."/>
            <person name="Lu M."/>
            <person name="Detter J.C."/>
            <person name="Tapia R."/>
            <person name="Han C."/>
            <person name="Land M."/>
            <person name="Hauser L."/>
            <person name="Markowitz V."/>
            <person name="Cheng J.-F."/>
            <person name="Hugenholtz P."/>
            <person name="Woyke T."/>
            <person name="Wu D."/>
            <person name="Spring S."/>
            <person name="Schroeder M."/>
            <person name="Brambilla E."/>
            <person name="Klenk H.-P."/>
            <person name="Eisen J.A."/>
        </authorList>
    </citation>
    <scope>NUCLEOTIDE SEQUENCE [LARGE SCALE GENOMIC DNA]</scope>
    <source>
        <strain evidence="2">ATCC BAA-1237 / DSM 17374 / SPN1</strain>
    </source>
</reference>
<dbReference type="KEGG" id="scc:Spico_0766"/>
<gene>
    <name evidence="1" type="ordered locus">Spico_0766</name>
</gene>